<evidence type="ECO:0000313" key="4">
    <source>
        <dbReference type="Proteomes" id="UP001259340"/>
    </source>
</evidence>
<evidence type="ECO:0000313" key="5">
    <source>
        <dbReference type="Proteomes" id="UP001271263"/>
    </source>
</evidence>
<keyword evidence="5" id="KW-1185">Reference proteome</keyword>
<name>A0AAW8NM29_9GAMM</name>
<evidence type="ECO:0008006" key="6">
    <source>
        <dbReference type="Google" id="ProtNLM"/>
    </source>
</evidence>
<evidence type="ECO:0000313" key="2">
    <source>
        <dbReference type="EMBL" id="MDR8524273.1"/>
    </source>
</evidence>
<evidence type="ECO:0000313" key="3">
    <source>
        <dbReference type="EMBL" id="MDW4825791.1"/>
    </source>
</evidence>
<dbReference type="AlphaFoldDB" id="A0AAW8NM29"/>
<comment type="caution">
    <text evidence="2">The sequence shown here is derived from an EMBL/GenBank/DDBJ whole genome shotgun (WGS) entry which is preliminary data.</text>
</comment>
<feature type="transmembrane region" description="Helical" evidence="1">
    <location>
        <begin position="6"/>
        <end position="23"/>
    </location>
</feature>
<dbReference type="RefSeq" id="WP_310654937.1">
    <property type="nucleotide sequence ID" value="NZ_JAPMLA010000011.1"/>
</dbReference>
<dbReference type="InterPro" id="IPR014719">
    <property type="entry name" value="Ribosomal_bL12_C/ClpS-like"/>
</dbReference>
<proteinExistence type="predicted"/>
<dbReference type="Proteomes" id="UP001271263">
    <property type="component" value="Unassembled WGS sequence"/>
</dbReference>
<keyword evidence="1" id="KW-1133">Transmembrane helix</keyword>
<dbReference type="EMBL" id="JAPMLE010000001">
    <property type="protein sequence ID" value="MDR8524273.1"/>
    <property type="molecule type" value="Genomic_DNA"/>
</dbReference>
<evidence type="ECO:0000256" key="1">
    <source>
        <dbReference type="SAM" id="Phobius"/>
    </source>
</evidence>
<keyword evidence="1" id="KW-0472">Membrane</keyword>
<gene>
    <name evidence="2" type="ORF">OS133_11490</name>
    <name evidence="3" type="ORF">OS134_17105</name>
</gene>
<protein>
    <recommendedName>
        <fullName evidence="6">Ribosomal protein L7/L12 C-terminal domain-containing protein</fullName>
    </recommendedName>
</protein>
<accession>A0AAW8NM29</accession>
<dbReference type="Proteomes" id="UP001259340">
    <property type="component" value="Unassembled WGS sequence"/>
</dbReference>
<dbReference type="EMBL" id="JAPMLD010000009">
    <property type="protein sequence ID" value="MDW4825791.1"/>
    <property type="molecule type" value="Genomic_DNA"/>
</dbReference>
<keyword evidence="1" id="KW-0812">Transmembrane</keyword>
<dbReference type="Gene3D" id="3.30.1390.10">
    <property type="match status" value="1"/>
</dbReference>
<sequence>MFDTAEVLLLLLFIVVFYLYNQLRITRQRFFSIERKIDCLLEEKGVCFDKQTYVPKDVLMAFNLGNKLKAIRLYRQHTGATLKQAHELVNRLESN</sequence>
<organism evidence="2 4">
    <name type="scientific">Shewanella fidelis</name>
    <dbReference type="NCBI Taxonomy" id="173509"/>
    <lineage>
        <taxon>Bacteria</taxon>
        <taxon>Pseudomonadati</taxon>
        <taxon>Pseudomonadota</taxon>
        <taxon>Gammaproteobacteria</taxon>
        <taxon>Alteromonadales</taxon>
        <taxon>Shewanellaceae</taxon>
        <taxon>Shewanella</taxon>
    </lineage>
</organism>
<reference evidence="2" key="2">
    <citation type="submission" date="2022-11" db="EMBL/GenBank/DDBJ databases">
        <title>Prophages regulate Shewanella fidelis motility and biofilm formation: implications for gut colonization dynamics in Ciona robusta.</title>
        <authorList>
            <person name="Natarajan O."/>
            <person name="Gibboney S.L."/>
            <person name="Young M.N."/>
            <person name="Lim S.J."/>
            <person name="Pluta N."/>
            <person name="Atkinson C.G.F."/>
            <person name="Leigh B.A."/>
            <person name="Liberti A."/>
            <person name="Kees E."/>
            <person name="Breitbart M."/>
            <person name="Gralnick J."/>
            <person name="Dishaw L.J."/>
        </authorList>
    </citation>
    <scope>NUCLEOTIDE SEQUENCE</scope>
    <source>
        <strain evidence="2">3313</strain>
    </source>
</reference>
<reference evidence="3 5" key="1">
    <citation type="journal article" date="2022" name="bioRxiv">
        <title>Prophages regulate Shewanella fidelis 3313 motility and biofilm formation: implications for gut colonization dynamics in Ciona robusta.</title>
        <authorList>
            <person name="Natarajan O."/>
            <person name="Gibboney S.L."/>
            <person name="Young M.N."/>
            <person name="Lim S.J."/>
            <person name="Pluta N."/>
            <person name="Atkinson C.G."/>
            <person name="Leigh B.A."/>
            <person name="Liberti A."/>
            <person name="Kees E.D."/>
            <person name="Breitbart M."/>
            <person name="Gralnick J.A."/>
            <person name="Dishaw L.J."/>
        </authorList>
    </citation>
    <scope>NUCLEOTIDE SEQUENCE [LARGE SCALE GENOMIC DNA]</scope>
    <source>
        <strain evidence="3 5">JG4066</strain>
    </source>
</reference>